<evidence type="ECO:0000256" key="1">
    <source>
        <dbReference type="SAM" id="MobiDB-lite"/>
    </source>
</evidence>
<dbReference type="EMBL" id="CAJHJF010003578">
    <property type="protein sequence ID" value="CAD6936423.1"/>
    <property type="molecule type" value="Genomic_DNA"/>
</dbReference>
<dbReference type="AlphaFoldDB" id="A0A9N8LS15"/>
<comment type="caution">
    <text evidence="3">The sequence shown here is derived from an EMBL/GenBank/DDBJ whole genome shotgun (WGS) entry which is preliminary data.</text>
</comment>
<dbReference type="Proteomes" id="UP000836404">
    <property type="component" value="Unassembled WGS sequence"/>
</dbReference>
<organism evidence="3 4">
    <name type="scientific">Tilletia laevis</name>
    <dbReference type="NCBI Taxonomy" id="157183"/>
    <lineage>
        <taxon>Eukaryota</taxon>
        <taxon>Fungi</taxon>
        <taxon>Dikarya</taxon>
        <taxon>Basidiomycota</taxon>
        <taxon>Ustilaginomycotina</taxon>
        <taxon>Exobasidiomycetes</taxon>
        <taxon>Tilletiales</taxon>
        <taxon>Tilletiaceae</taxon>
        <taxon>Tilletia</taxon>
    </lineage>
</organism>
<gene>
    <name evidence="3" type="ORF">JKILLFL_G10135</name>
</gene>
<proteinExistence type="predicted"/>
<name>A0A9N8LS15_9BASI</name>
<evidence type="ECO:0000256" key="2">
    <source>
        <dbReference type="SAM" id="SignalP"/>
    </source>
</evidence>
<keyword evidence="2" id="KW-0732">Signal</keyword>
<reference evidence="3 4" key="1">
    <citation type="submission" date="2020-10" db="EMBL/GenBank/DDBJ databases">
        <authorList>
            <person name="Sedaghatjoo S."/>
        </authorList>
    </citation>
    <scope>NUCLEOTIDE SEQUENCE [LARGE SCALE GENOMIC DNA]</scope>
    <source>
        <strain evidence="3 4">LLFL</strain>
    </source>
</reference>
<accession>A0A9N8LS15</accession>
<evidence type="ECO:0000313" key="4">
    <source>
        <dbReference type="Proteomes" id="UP000836404"/>
    </source>
</evidence>
<feature type="signal peptide" evidence="2">
    <location>
        <begin position="1"/>
        <end position="18"/>
    </location>
</feature>
<evidence type="ECO:0000313" key="3">
    <source>
        <dbReference type="EMBL" id="CAD6936423.1"/>
    </source>
</evidence>
<sequence length="450" mass="48970">MRSLFLPVVFLFFLGSHAVPVVHMPASSALGNRDVARLGPGIVPSEDGFELAPPLLSAASRDFDTASAAVSYPAGQLAARELSYAAGNGLSFVGRTSLDEAGDFLDGFYSNPAPLGDVLESRHTSYDLAPDATLTPHLKSQIRALEQDLLAGMLESRYAPYELAPDATLTPHLKTQLRGLDEADNFLDNNVPLDDGLLADSIESRQASHDLAPDVTLTPHLQSEIRAPSSLPTHDEHTIHEVRRAIEAMISEPEAENLNEERDIDELHEAYDAEEEVEGELLGKRIVYNPTITYPRRDTVWKAGDQVHINWRTADIPKAYRSHRGSIMLGYRPSNGEGGLNLHRTLASRFPIMAGSMSFTLPDNLPTRNDYIVVLFGDSGNASPLFTIRGRQNELVQMLGVDTASEYQDGLVRPLSYKAKQPEASKPVGPGAEGDTLEGIIKSSSNGLLI</sequence>
<feature type="chain" id="PRO_5040473581" evidence="2">
    <location>
        <begin position="19"/>
        <end position="450"/>
    </location>
</feature>
<feature type="region of interest" description="Disordered" evidence="1">
    <location>
        <begin position="418"/>
        <end position="438"/>
    </location>
</feature>
<protein>
    <submittedName>
        <fullName evidence="3">Uncharacterized protein</fullName>
    </submittedName>
</protein>
<keyword evidence="4" id="KW-1185">Reference proteome</keyword>